<dbReference type="Pfam" id="PF12730">
    <property type="entry name" value="ABC2_membrane_4"/>
    <property type="match status" value="1"/>
</dbReference>
<evidence type="ECO:0000313" key="2">
    <source>
        <dbReference type="EMBL" id="WEK53456.1"/>
    </source>
</evidence>
<dbReference type="Proteomes" id="UP001178662">
    <property type="component" value="Chromosome"/>
</dbReference>
<sequence length="226" mass="25182">MLKLIKLELAKHKIRGNILGGFIASFAILAFIILVNFDDEAFVSYKEVMLVSNTFASITFTIFAATLLSKFIIDEFKSKTITVLFMYPISRKKLIAAKITIVLVFTFLFILVSNALSLTGFYIANHYLDFIQDELTITMLREHVIRTIASAVIASFISLVPLYFGMRKYSIPTTIVSAIVITSILNSSSGTDFNLSSIVYIPATIAIIGALIGYRTVRDIDHKDIT</sequence>
<organism evidence="2 3">
    <name type="scientific">Candidatus Cohnella colombiensis</name>
    <dbReference type="NCBI Taxonomy" id="3121368"/>
    <lineage>
        <taxon>Bacteria</taxon>
        <taxon>Bacillati</taxon>
        <taxon>Bacillota</taxon>
        <taxon>Bacilli</taxon>
        <taxon>Bacillales</taxon>
        <taxon>Paenibacillaceae</taxon>
        <taxon>Cohnella</taxon>
    </lineage>
</organism>
<protein>
    <submittedName>
        <fullName evidence="2">ABC transporter permease</fullName>
    </submittedName>
</protein>
<dbReference type="EMBL" id="CP119317">
    <property type="protein sequence ID" value="WEK53456.1"/>
    <property type="molecule type" value="Genomic_DNA"/>
</dbReference>
<gene>
    <name evidence="2" type="ORF">P0Y55_12800</name>
</gene>
<reference evidence="2" key="1">
    <citation type="submission" date="2023-03" db="EMBL/GenBank/DDBJ databases">
        <title>Andean soil-derived lignocellulolytic bacterial consortium as a source of novel taxa and putative plastic-active enzymes.</title>
        <authorList>
            <person name="Diaz-Garcia L."/>
            <person name="Chuvochina M."/>
            <person name="Feuerriegel G."/>
            <person name="Bunk B."/>
            <person name="Sproer C."/>
            <person name="Streit W.R."/>
            <person name="Rodriguez L.M."/>
            <person name="Overmann J."/>
            <person name="Jimenez D.J."/>
        </authorList>
    </citation>
    <scope>NUCLEOTIDE SEQUENCE</scope>
    <source>
        <strain evidence="2">MAG 2441</strain>
    </source>
</reference>
<dbReference type="AlphaFoldDB" id="A0AA95EV27"/>
<feature type="transmembrane region" description="Helical" evidence="1">
    <location>
        <begin position="144"/>
        <end position="164"/>
    </location>
</feature>
<feature type="transmembrane region" description="Helical" evidence="1">
    <location>
        <begin position="171"/>
        <end position="189"/>
    </location>
</feature>
<name>A0AA95EV27_9BACL</name>
<proteinExistence type="predicted"/>
<keyword evidence="1" id="KW-0812">Transmembrane</keyword>
<evidence type="ECO:0000313" key="3">
    <source>
        <dbReference type="Proteomes" id="UP001178662"/>
    </source>
</evidence>
<feature type="transmembrane region" description="Helical" evidence="1">
    <location>
        <begin position="55"/>
        <end position="73"/>
    </location>
</feature>
<feature type="transmembrane region" description="Helical" evidence="1">
    <location>
        <begin position="94"/>
        <end position="124"/>
    </location>
</feature>
<keyword evidence="1" id="KW-0472">Membrane</keyword>
<accession>A0AA95EV27</accession>
<evidence type="ECO:0000256" key="1">
    <source>
        <dbReference type="SAM" id="Phobius"/>
    </source>
</evidence>
<feature type="transmembrane region" description="Helical" evidence="1">
    <location>
        <begin position="16"/>
        <end position="35"/>
    </location>
</feature>
<keyword evidence="3" id="KW-1185">Reference proteome</keyword>
<keyword evidence="1" id="KW-1133">Transmembrane helix</keyword>
<feature type="transmembrane region" description="Helical" evidence="1">
    <location>
        <begin position="195"/>
        <end position="214"/>
    </location>
</feature>